<dbReference type="OrthoDB" id="26136at2759"/>
<dbReference type="GO" id="GO:0005525">
    <property type="term" value="F:GTP binding"/>
    <property type="evidence" value="ECO:0007669"/>
    <property type="project" value="UniProtKB-UniRule"/>
</dbReference>
<feature type="signal peptide" evidence="6">
    <location>
        <begin position="1"/>
        <end position="30"/>
    </location>
</feature>
<evidence type="ECO:0000256" key="4">
    <source>
        <dbReference type="ARBA" id="ARBA00049117"/>
    </source>
</evidence>
<keyword evidence="5" id="KW-0963">Cytoplasm</keyword>
<dbReference type="GO" id="GO:0071230">
    <property type="term" value="P:cellular response to amino acid stimulus"/>
    <property type="evidence" value="ECO:0007669"/>
    <property type="project" value="UniProtKB-UniRule"/>
</dbReference>
<dbReference type="GO" id="GO:0003924">
    <property type="term" value="F:GTPase activity"/>
    <property type="evidence" value="ECO:0007669"/>
    <property type="project" value="TreeGrafter"/>
</dbReference>
<dbReference type="InterPro" id="IPR006762">
    <property type="entry name" value="Gtr1_RagA"/>
</dbReference>
<evidence type="ECO:0000256" key="2">
    <source>
        <dbReference type="ARBA" id="ARBA00022741"/>
    </source>
</evidence>
<protein>
    <recommendedName>
        <fullName evidence="5">Ras-related GTP-binding protein</fullName>
    </recommendedName>
</protein>
<dbReference type="GO" id="GO:0010507">
    <property type="term" value="P:negative regulation of autophagy"/>
    <property type="evidence" value="ECO:0007669"/>
    <property type="project" value="TreeGrafter"/>
</dbReference>
<dbReference type="AlphaFoldDB" id="A0A4Z2E651"/>
<dbReference type="PANTHER" id="PTHR11259">
    <property type="entry name" value="RAS-RELATED GTP BINDING RAG/GTR YEAST"/>
    <property type="match status" value="1"/>
</dbReference>
<dbReference type="Gene3D" id="3.40.50.300">
    <property type="entry name" value="P-loop containing nucleotide triphosphate hydrolases"/>
    <property type="match status" value="1"/>
</dbReference>
<evidence type="ECO:0000313" key="8">
    <source>
        <dbReference type="Proteomes" id="UP000314294"/>
    </source>
</evidence>
<comment type="catalytic activity">
    <reaction evidence="4">
        <text>GTP + H2O = GDP + phosphate + H(+)</text>
        <dbReference type="Rhea" id="RHEA:19669"/>
        <dbReference type="ChEBI" id="CHEBI:15377"/>
        <dbReference type="ChEBI" id="CHEBI:15378"/>
        <dbReference type="ChEBI" id="CHEBI:37565"/>
        <dbReference type="ChEBI" id="CHEBI:43474"/>
        <dbReference type="ChEBI" id="CHEBI:58189"/>
    </reaction>
    <physiologicalReaction direction="left-to-right" evidence="4">
        <dbReference type="Rhea" id="RHEA:19670"/>
    </physiologicalReaction>
</comment>
<gene>
    <name evidence="7" type="primary">RRAGD_1</name>
    <name evidence="7" type="ORF">EYF80_065609</name>
</gene>
<dbReference type="Pfam" id="PF04670">
    <property type="entry name" value="Gtr1_RagA"/>
    <property type="match status" value="1"/>
</dbReference>
<proteinExistence type="inferred from homology"/>
<comment type="subcellular location">
    <subcellularLocation>
        <location evidence="5">Cytoplasm</location>
    </subcellularLocation>
    <subcellularLocation>
        <location evidence="5">Lysosome</location>
    </subcellularLocation>
</comment>
<dbReference type="GO" id="GO:0005764">
    <property type="term" value="C:lysosome"/>
    <property type="evidence" value="ECO:0007669"/>
    <property type="project" value="UniProtKB-SubCell"/>
</dbReference>
<comment type="similarity">
    <text evidence="1 5">Belongs to the GTR/RAG GTP-binding protein family.</text>
</comment>
<evidence type="ECO:0000256" key="5">
    <source>
        <dbReference type="RuleBase" id="RU367014"/>
    </source>
</evidence>
<evidence type="ECO:0000256" key="1">
    <source>
        <dbReference type="ARBA" id="ARBA00007756"/>
    </source>
</evidence>
<dbReference type="PANTHER" id="PTHR11259:SF5">
    <property type="entry name" value="RAS-RELATED GTP-BINDING PROTEIN D"/>
    <property type="match status" value="1"/>
</dbReference>
<name>A0A4Z2E651_9TELE</name>
<dbReference type="GO" id="GO:1990131">
    <property type="term" value="C:Gtr1-Gtr2 GTPase complex"/>
    <property type="evidence" value="ECO:0007669"/>
    <property type="project" value="TreeGrafter"/>
</dbReference>
<keyword evidence="8" id="KW-1185">Reference proteome</keyword>
<evidence type="ECO:0000313" key="7">
    <source>
        <dbReference type="EMBL" id="TNN24268.1"/>
    </source>
</evidence>
<evidence type="ECO:0000256" key="6">
    <source>
        <dbReference type="SAM" id="SignalP"/>
    </source>
</evidence>
<keyword evidence="2 5" id="KW-0547">Nucleotide-binding</keyword>
<comment type="caution">
    <text evidence="7">The sequence shown here is derived from an EMBL/GenBank/DDBJ whole genome shotgun (WGS) entry which is preliminary data.</text>
</comment>
<dbReference type="Proteomes" id="UP000314294">
    <property type="component" value="Unassembled WGS sequence"/>
</dbReference>
<dbReference type="EMBL" id="SRLO01015902">
    <property type="protein sequence ID" value="TNN24268.1"/>
    <property type="molecule type" value="Genomic_DNA"/>
</dbReference>
<sequence>MGSRDLLVAVSPLWLLLGLQLIDIVRDLSASRVLGFSDPLNGEVKPCILLMGLRRSGKSSIQKGVFHKMSPSETLFLESTNKICREDVSSSSFVSFQIWDFPGQINFFDPTFDYEMNSSHETITVICEKEV</sequence>
<keyword evidence="5" id="KW-0458">Lysosome</keyword>
<feature type="chain" id="PRO_5021434492" description="Ras-related GTP-binding protein" evidence="6">
    <location>
        <begin position="31"/>
        <end position="131"/>
    </location>
</feature>
<comment type="function">
    <text evidence="5">Guanine nucleotide-binding protein that plays a crucial role in the cellular response to amino acid availability through regulation of the mTORC1 signaling cascade.</text>
</comment>
<keyword evidence="6" id="KW-0732">Signal</keyword>
<dbReference type="GO" id="GO:1904263">
    <property type="term" value="P:positive regulation of TORC1 signaling"/>
    <property type="evidence" value="ECO:0007669"/>
    <property type="project" value="TreeGrafter"/>
</dbReference>
<keyword evidence="3 5" id="KW-0342">GTP-binding</keyword>
<organism evidence="7 8">
    <name type="scientific">Liparis tanakae</name>
    <name type="common">Tanaka's snailfish</name>
    <dbReference type="NCBI Taxonomy" id="230148"/>
    <lineage>
        <taxon>Eukaryota</taxon>
        <taxon>Metazoa</taxon>
        <taxon>Chordata</taxon>
        <taxon>Craniata</taxon>
        <taxon>Vertebrata</taxon>
        <taxon>Euteleostomi</taxon>
        <taxon>Actinopterygii</taxon>
        <taxon>Neopterygii</taxon>
        <taxon>Teleostei</taxon>
        <taxon>Neoteleostei</taxon>
        <taxon>Acanthomorphata</taxon>
        <taxon>Eupercaria</taxon>
        <taxon>Perciformes</taxon>
        <taxon>Cottioidei</taxon>
        <taxon>Cottales</taxon>
        <taxon>Liparidae</taxon>
        <taxon>Liparis</taxon>
    </lineage>
</organism>
<dbReference type="GO" id="GO:0005634">
    <property type="term" value="C:nucleus"/>
    <property type="evidence" value="ECO:0007669"/>
    <property type="project" value="TreeGrafter"/>
</dbReference>
<accession>A0A4Z2E651</accession>
<evidence type="ECO:0000256" key="3">
    <source>
        <dbReference type="ARBA" id="ARBA00023134"/>
    </source>
</evidence>
<dbReference type="GO" id="GO:0009267">
    <property type="term" value="P:cellular response to starvation"/>
    <property type="evidence" value="ECO:0007669"/>
    <property type="project" value="TreeGrafter"/>
</dbReference>
<reference evidence="7 8" key="1">
    <citation type="submission" date="2019-03" db="EMBL/GenBank/DDBJ databases">
        <title>First draft genome of Liparis tanakae, snailfish: a comprehensive survey of snailfish specific genes.</title>
        <authorList>
            <person name="Kim W."/>
            <person name="Song I."/>
            <person name="Jeong J.-H."/>
            <person name="Kim D."/>
            <person name="Kim S."/>
            <person name="Ryu S."/>
            <person name="Song J.Y."/>
            <person name="Lee S.K."/>
        </authorList>
    </citation>
    <scope>NUCLEOTIDE SEQUENCE [LARGE SCALE GENOMIC DNA]</scope>
    <source>
        <tissue evidence="7">Muscle</tissue>
    </source>
</reference>
<dbReference type="SUPFAM" id="SSF52540">
    <property type="entry name" value="P-loop containing nucleoside triphosphate hydrolases"/>
    <property type="match status" value="1"/>
</dbReference>
<dbReference type="InterPro" id="IPR027417">
    <property type="entry name" value="P-loop_NTPase"/>
</dbReference>